<name>A0A0M6WXA6_9FIRM</name>
<protein>
    <submittedName>
        <fullName evidence="2">CopG family transcriptional regulator</fullName>
    </submittedName>
</protein>
<keyword evidence="3" id="KW-1185">Reference proteome</keyword>
<dbReference type="EMBL" id="VSTF01000003">
    <property type="protein sequence ID" value="TYL60996.1"/>
    <property type="molecule type" value="Genomic_DNA"/>
</dbReference>
<reference evidence="2 4" key="3">
    <citation type="submission" date="2019-08" db="EMBL/GenBank/DDBJ databases">
        <authorList>
            <person name="Duncan S."/>
            <person name="Walker A."/>
        </authorList>
    </citation>
    <scope>NUCLEOTIDE SEQUENCE [LARGE SCALE GENOMIC DNA]</scope>
    <source>
        <strain evidence="2 4">T3WBe13</strain>
    </source>
</reference>
<evidence type="ECO:0000313" key="1">
    <source>
        <dbReference type="EMBL" id="CRL42382.1"/>
    </source>
</evidence>
<evidence type="ECO:0000313" key="4">
    <source>
        <dbReference type="Proteomes" id="UP000324327"/>
    </source>
</evidence>
<evidence type="ECO:0000313" key="3">
    <source>
        <dbReference type="Proteomes" id="UP000049472"/>
    </source>
</evidence>
<dbReference type="Proteomes" id="UP000324327">
    <property type="component" value="Unassembled WGS sequence"/>
</dbReference>
<reference evidence="2 4" key="4">
    <citation type="submission" date="2019-09" db="EMBL/GenBank/DDBJ databases">
        <title>Strain-level analysis of Eubacterium rectale using genomes from metagenomes.</title>
        <authorList>
            <person name="Karcher N."/>
            <person name="Segata N."/>
        </authorList>
    </citation>
    <scope>NUCLEOTIDE SEQUENCE [LARGE SCALE GENOMIC DNA]</scope>
    <source>
        <strain evidence="2 4">T3WBe13</strain>
    </source>
</reference>
<dbReference type="InterPro" id="IPR046257">
    <property type="entry name" value="DUF6290"/>
</dbReference>
<evidence type="ECO:0000313" key="2">
    <source>
        <dbReference type="EMBL" id="TYL60996.1"/>
    </source>
</evidence>
<dbReference type="AlphaFoldDB" id="A0A0M6WXA6"/>
<accession>A0A0M6WXA6</accession>
<proteinExistence type="predicted"/>
<gene>
    <name evidence="2" type="ORF">FYL31_05090</name>
    <name evidence="1" type="ORF">T1815_01581</name>
</gene>
<sequence length="57" mass="6625">MAKMGRPKVENPADKRITIRLNGEEHELLLEYTKNHNMTMTQVVKMAVLEKLMADQK</sequence>
<dbReference type="Proteomes" id="UP000049472">
    <property type="component" value="Unassembled WGS sequence"/>
</dbReference>
<reference evidence="3" key="2">
    <citation type="submission" date="2015-05" db="EMBL/GenBank/DDBJ databases">
        <authorList>
            <consortium name="Pathogen Informatics"/>
        </authorList>
    </citation>
    <scope>NUCLEOTIDE SEQUENCE [LARGE SCALE GENOMIC DNA]</scope>
    <source>
        <strain evidence="3">T1-815</strain>
    </source>
</reference>
<organism evidence="1 3">
    <name type="scientific">Agathobacter rectalis</name>
    <dbReference type="NCBI Taxonomy" id="39491"/>
    <lineage>
        <taxon>Bacteria</taxon>
        <taxon>Bacillati</taxon>
        <taxon>Bacillota</taxon>
        <taxon>Clostridia</taxon>
        <taxon>Lachnospirales</taxon>
        <taxon>Lachnospiraceae</taxon>
        <taxon>Agathobacter</taxon>
    </lineage>
</organism>
<dbReference type="EMBL" id="CVRQ01000069">
    <property type="protein sequence ID" value="CRL42382.1"/>
    <property type="molecule type" value="Genomic_DNA"/>
</dbReference>
<dbReference type="Pfam" id="PF19807">
    <property type="entry name" value="DUF6290"/>
    <property type="match status" value="1"/>
</dbReference>
<reference evidence="1" key="1">
    <citation type="submission" date="2015-05" db="EMBL/GenBank/DDBJ databases">
        <authorList>
            <person name="Wang D.B."/>
            <person name="Wang M."/>
        </authorList>
    </citation>
    <scope>NUCLEOTIDE SEQUENCE [LARGE SCALE GENOMIC DNA]</scope>
    <source>
        <strain evidence="1">T1-815</strain>
    </source>
</reference>